<accession>A0A498N6R4</accession>
<dbReference type="Proteomes" id="UP000290572">
    <property type="component" value="Unassembled WGS sequence"/>
</dbReference>
<dbReference type="Pfam" id="PF13837">
    <property type="entry name" value="Myb_DNA-bind_4"/>
    <property type="match status" value="1"/>
</dbReference>
<evidence type="ECO:0000259" key="1">
    <source>
        <dbReference type="Pfam" id="PF13837"/>
    </source>
</evidence>
<reference evidence="2 3" key="1">
    <citation type="submission" date="2018-03" db="EMBL/GenBank/DDBJ databases">
        <title>Draft genome sequence of Rohu Carp (Labeo rohita).</title>
        <authorList>
            <person name="Das P."/>
            <person name="Kushwaha B."/>
            <person name="Joshi C.G."/>
            <person name="Kumar D."/>
            <person name="Nagpure N.S."/>
            <person name="Sahoo L."/>
            <person name="Das S.P."/>
            <person name="Bit A."/>
            <person name="Patnaik S."/>
            <person name="Meher P.K."/>
            <person name="Jayasankar P."/>
            <person name="Koringa P.G."/>
            <person name="Patel N.V."/>
            <person name="Hinsu A.T."/>
            <person name="Kumar R."/>
            <person name="Pandey M."/>
            <person name="Agarwal S."/>
            <person name="Srivastava S."/>
            <person name="Singh M."/>
            <person name="Iquebal M.A."/>
            <person name="Jaiswal S."/>
            <person name="Angadi U.B."/>
            <person name="Kumar N."/>
            <person name="Raza M."/>
            <person name="Shah T.M."/>
            <person name="Rai A."/>
            <person name="Jena J.K."/>
        </authorList>
    </citation>
    <scope>NUCLEOTIDE SEQUENCE [LARGE SCALE GENOMIC DNA]</scope>
    <source>
        <strain evidence="2">DASCIFA01</strain>
        <tissue evidence="2">Testis</tissue>
    </source>
</reference>
<feature type="domain" description="Myb/SANT-like DNA-binding" evidence="1">
    <location>
        <begin position="36"/>
        <end position="116"/>
    </location>
</feature>
<keyword evidence="3" id="KW-1185">Reference proteome</keyword>
<name>A0A498N6R4_LABRO</name>
<organism evidence="2 3">
    <name type="scientific">Labeo rohita</name>
    <name type="common">Indian major carp</name>
    <name type="synonym">Cyprinus rohita</name>
    <dbReference type="NCBI Taxonomy" id="84645"/>
    <lineage>
        <taxon>Eukaryota</taxon>
        <taxon>Metazoa</taxon>
        <taxon>Chordata</taxon>
        <taxon>Craniata</taxon>
        <taxon>Vertebrata</taxon>
        <taxon>Euteleostomi</taxon>
        <taxon>Actinopterygii</taxon>
        <taxon>Neopterygii</taxon>
        <taxon>Teleostei</taxon>
        <taxon>Ostariophysi</taxon>
        <taxon>Cypriniformes</taxon>
        <taxon>Cyprinidae</taxon>
        <taxon>Labeoninae</taxon>
        <taxon>Labeonini</taxon>
        <taxon>Labeo</taxon>
    </lineage>
</organism>
<evidence type="ECO:0000313" key="3">
    <source>
        <dbReference type="Proteomes" id="UP000290572"/>
    </source>
</evidence>
<dbReference type="InterPro" id="IPR044822">
    <property type="entry name" value="Myb_DNA-bind_4"/>
</dbReference>
<gene>
    <name evidence="2" type="ORF">ROHU_005416</name>
</gene>
<protein>
    <submittedName>
        <fullName evidence="2">Nuclease HARBI1</fullName>
    </submittedName>
</protein>
<comment type="caution">
    <text evidence="2">The sequence shown here is derived from an EMBL/GenBank/DDBJ whole genome shotgun (WGS) entry which is preliminary data.</text>
</comment>
<evidence type="ECO:0000313" key="2">
    <source>
        <dbReference type="EMBL" id="RXN27903.1"/>
    </source>
</evidence>
<proteinExistence type="predicted"/>
<dbReference type="AlphaFoldDB" id="A0A498N6R4"/>
<dbReference type="EMBL" id="QBIY01011929">
    <property type="protein sequence ID" value="RXN27903.1"/>
    <property type="molecule type" value="Genomic_DNA"/>
</dbReference>
<sequence length="180" mass="20797">MVMVSKHTAERMKNDQKFLSSVMAKVTAIETKQDITHKMTLLLLDLTRTYQQLYFRNKSAFYKKLQTAFSQKGYTLSNEKIRKKLTNMLTTYKRVKDRRSATGEGKQTWEYYTALEPPELGLQNAKCTFNDYTGRIELSVKASLPSSQVSIVSVRPHKLRIGRISNYMHSLWDKGMGIIS</sequence>
<dbReference type="STRING" id="84645.A0A498N6R4"/>